<dbReference type="PRINTS" id="PR01805">
    <property type="entry name" value="VACJLIPOPROT"/>
</dbReference>
<evidence type="ECO:0000313" key="4">
    <source>
        <dbReference type="Proteomes" id="UP001595897"/>
    </source>
</evidence>
<organism evidence="3 4">
    <name type="scientific">Glaciecola siphonariae</name>
    <dbReference type="NCBI Taxonomy" id="521012"/>
    <lineage>
        <taxon>Bacteria</taxon>
        <taxon>Pseudomonadati</taxon>
        <taxon>Pseudomonadota</taxon>
        <taxon>Gammaproteobacteria</taxon>
        <taxon>Alteromonadales</taxon>
        <taxon>Alteromonadaceae</taxon>
        <taxon>Glaciecola</taxon>
    </lineage>
</organism>
<dbReference type="InterPro" id="IPR007428">
    <property type="entry name" value="MlaA"/>
</dbReference>
<sequence length="266" mass="29776">MNDIRVSLLLILLVLGGCTSSQREQIEQVKINQAKEDRESIADPFEGVNRVVWDFNRDVLDRFILKPITQGYVYVTPQPIRTGLLNAAENIGEPATAINSLLQGKPSDSFASASRFVINSTVGILGIFDVAKSMGIERKEEEFTQVLGSWSIGTGPYLMLPVFGPSDVRNFVGSFVDRYYWPETVLEDPYTVGAAVVRLIETRAALLEQEANLERSLDQYLFVRDAYFQRSAFELSDGKLGQKTQEELEEEADDFADFEALLEGTE</sequence>
<dbReference type="PANTHER" id="PTHR30035:SF3">
    <property type="entry name" value="INTERMEMBRANE PHOSPHOLIPID TRANSPORT SYSTEM LIPOPROTEIN MLAA"/>
    <property type="match status" value="1"/>
</dbReference>
<evidence type="ECO:0000256" key="2">
    <source>
        <dbReference type="ARBA" id="ARBA00022729"/>
    </source>
</evidence>
<reference evidence="4" key="1">
    <citation type="journal article" date="2019" name="Int. J. Syst. Evol. Microbiol.">
        <title>The Global Catalogue of Microorganisms (GCM) 10K type strain sequencing project: providing services to taxonomists for standard genome sequencing and annotation.</title>
        <authorList>
            <consortium name="The Broad Institute Genomics Platform"/>
            <consortium name="The Broad Institute Genome Sequencing Center for Infectious Disease"/>
            <person name="Wu L."/>
            <person name="Ma J."/>
        </authorList>
    </citation>
    <scope>NUCLEOTIDE SEQUENCE [LARGE SCALE GENOMIC DNA]</scope>
    <source>
        <strain evidence="4">KACC 12507</strain>
    </source>
</reference>
<accession>A0ABV9LU90</accession>
<evidence type="ECO:0000313" key="3">
    <source>
        <dbReference type="EMBL" id="MFC4700086.1"/>
    </source>
</evidence>
<keyword evidence="4" id="KW-1185">Reference proteome</keyword>
<dbReference type="EMBL" id="JBHSGU010000002">
    <property type="protein sequence ID" value="MFC4700086.1"/>
    <property type="molecule type" value="Genomic_DNA"/>
</dbReference>
<proteinExistence type="inferred from homology"/>
<protein>
    <submittedName>
        <fullName evidence="3">VacJ family lipoprotein</fullName>
    </submittedName>
</protein>
<dbReference type="PROSITE" id="PS51257">
    <property type="entry name" value="PROKAR_LIPOPROTEIN"/>
    <property type="match status" value="1"/>
</dbReference>
<comment type="caution">
    <text evidence="3">The sequence shown here is derived from an EMBL/GenBank/DDBJ whole genome shotgun (WGS) entry which is preliminary data.</text>
</comment>
<dbReference type="Pfam" id="PF04333">
    <property type="entry name" value="MlaA"/>
    <property type="match status" value="1"/>
</dbReference>
<keyword evidence="3" id="KW-0449">Lipoprotein</keyword>
<name>A0ABV9LU90_9ALTE</name>
<dbReference type="PANTHER" id="PTHR30035">
    <property type="entry name" value="LIPOPROTEIN VACJ-RELATED"/>
    <property type="match status" value="1"/>
</dbReference>
<keyword evidence="2" id="KW-0732">Signal</keyword>
<evidence type="ECO:0000256" key="1">
    <source>
        <dbReference type="ARBA" id="ARBA00010634"/>
    </source>
</evidence>
<dbReference type="RefSeq" id="WP_382407204.1">
    <property type="nucleotide sequence ID" value="NZ_JBHSGU010000002.1"/>
</dbReference>
<dbReference type="Proteomes" id="UP001595897">
    <property type="component" value="Unassembled WGS sequence"/>
</dbReference>
<comment type="similarity">
    <text evidence="1">Belongs to the MlaA family.</text>
</comment>
<gene>
    <name evidence="3" type="ORF">ACFO4O_07965</name>
</gene>